<reference evidence="5" key="1">
    <citation type="journal article" date="2015" name="Nature">
        <title>Complex archaea that bridge the gap between prokaryotes and eukaryotes.</title>
        <authorList>
            <person name="Spang A."/>
            <person name="Saw J.H."/>
            <person name="Jorgensen S.L."/>
            <person name="Zaremba-Niedzwiedzka K."/>
            <person name="Martijn J."/>
            <person name="Lind A.E."/>
            <person name="van Eijk R."/>
            <person name="Schleper C."/>
            <person name="Guy L."/>
            <person name="Ettema T.J."/>
        </authorList>
    </citation>
    <scope>NUCLEOTIDE SEQUENCE</scope>
</reference>
<protein>
    <recommendedName>
        <fullName evidence="4">SAF domain-containing protein</fullName>
    </recommendedName>
</protein>
<dbReference type="Pfam" id="PF13144">
    <property type="entry name" value="ChapFlgA"/>
    <property type="match status" value="1"/>
</dbReference>
<dbReference type="CDD" id="cd11614">
    <property type="entry name" value="SAF_CpaB_FlgA_like"/>
    <property type="match status" value="1"/>
</dbReference>
<evidence type="ECO:0000256" key="2">
    <source>
        <dbReference type="ARBA" id="ARBA00022729"/>
    </source>
</evidence>
<keyword evidence="2" id="KW-0732">Signal</keyword>
<comment type="caution">
    <text evidence="5">The sequence shown here is derived from an EMBL/GenBank/DDBJ whole genome shotgun (WGS) entry which is preliminary data.</text>
</comment>
<evidence type="ECO:0000313" key="5">
    <source>
        <dbReference type="EMBL" id="KKO09920.1"/>
    </source>
</evidence>
<dbReference type="AlphaFoldDB" id="A0A0F9W0R6"/>
<comment type="subcellular location">
    <subcellularLocation>
        <location evidence="1">Periplasm</location>
    </subcellularLocation>
</comment>
<dbReference type="SMART" id="SM00858">
    <property type="entry name" value="SAF"/>
    <property type="match status" value="1"/>
</dbReference>
<accession>A0A0F9W0R6</accession>
<dbReference type="Gene3D" id="3.90.1210.10">
    <property type="entry name" value="Antifreeze-like/N-acetylneuraminic acid synthase C-terminal domain"/>
    <property type="match status" value="1"/>
</dbReference>
<dbReference type="InterPro" id="IPR013974">
    <property type="entry name" value="SAF"/>
</dbReference>
<name>A0A0F9W0R6_9ZZZZ</name>
<sequence>MRFTTHCAALTIFFSASLSANPLIEQLIGATTAFLEEEVETHLSSSMIDARYEVAVNRLDSRLRLPLCPPDALEASLESPSTPVGRVTVRLSCNSDVQWRLFVPAQVSLFQQVLVAVRPLARHSVISPQDVALQERDTGLLRDSYLTDPKQAVGMRLRRPMGADAVFSPSQLEQDEIVKRGDKVVISAANSQIAVKMPGEAMESGALGSQIKVRNSRSGRTVSARIVAPGQVAVAM</sequence>
<evidence type="ECO:0000256" key="3">
    <source>
        <dbReference type="ARBA" id="ARBA00022764"/>
    </source>
</evidence>
<proteinExistence type="predicted"/>
<keyword evidence="3" id="KW-0574">Periplasm</keyword>
<dbReference type="GO" id="GO:0044780">
    <property type="term" value="P:bacterial-type flagellum assembly"/>
    <property type="evidence" value="ECO:0007669"/>
    <property type="project" value="InterPro"/>
</dbReference>
<evidence type="ECO:0000256" key="1">
    <source>
        <dbReference type="ARBA" id="ARBA00004418"/>
    </source>
</evidence>
<dbReference type="NCBIfam" id="TIGR03170">
    <property type="entry name" value="flgA_cterm"/>
    <property type="match status" value="1"/>
</dbReference>
<dbReference type="InterPro" id="IPR017585">
    <property type="entry name" value="SAF_FlgA"/>
</dbReference>
<dbReference type="PANTHER" id="PTHR36307">
    <property type="entry name" value="FLAGELLA BASAL BODY P-RING FORMATION PROTEIN FLGA"/>
    <property type="match status" value="1"/>
</dbReference>
<gene>
    <name evidence="5" type="ORF">LCGC14_0034220</name>
</gene>
<feature type="domain" description="SAF" evidence="4">
    <location>
        <begin position="111"/>
        <end position="173"/>
    </location>
</feature>
<organism evidence="5">
    <name type="scientific">marine sediment metagenome</name>
    <dbReference type="NCBI Taxonomy" id="412755"/>
    <lineage>
        <taxon>unclassified sequences</taxon>
        <taxon>metagenomes</taxon>
        <taxon>ecological metagenomes</taxon>
    </lineage>
</organism>
<dbReference type="EMBL" id="LAZR01000006">
    <property type="protein sequence ID" value="KKO09920.1"/>
    <property type="molecule type" value="Genomic_DNA"/>
</dbReference>
<dbReference type="PANTHER" id="PTHR36307:SF1">
    <property type="entry name" value="FLAGELLA BASAL BODY P-RING FORMATION PROTEIN FLGA"/>
    <property type="match status" value="1"/>
</dbReference>
<dbReference type="InterPro" id="IPR039246">
    <property type="entry name" value="Flagellar_FlgA"/>
</dbReference>
<evidence type="ECO:0000259" key="4">
    <source>
        <dbReference type="SMART" id="SM00858"/>
    </source>
</evidence>
<dbReference type="InterPro" id="IPR041231">
    <property type="entry name" value="FlgA_N"/>
</dbReference>
<dbReference type="Pfam" id="PF17656">
    <property type="entry name" value="ChapFlgA_N"/>
    <property type="match status" value="1"/>
</dbReference>
<dbReference type="Gene3D" id="2.30.30.760">
    <property type="match status" value="1"/>
</dbReference>
<dbReference type="GO" id="GO:0042597">
    <property type="term" value="C:periplasmic space"/>
    <property type="evidence" value="ECO:0007669"/>
    <property type="project" value="UniProtKB-SubCell"/>
</dbReference>